<dbReference type="RefSeq" id="WP_238183802.1">
    <property type="nucleotide sequence ID" value="NZ_BPRB01000197.1"/>
</dbReference>
<reference evidence="2" key="1">
    <citation type="journal article" date="2021" name="Front. Microbiol.">
        <title>Comprehensive Comparative Genomics and Phenotyping of Methylobacterium Species.</title>
        <authorList>
            <person name="Alessa O."/>
            <person name="Ogura Y."/>
            <person name="Fujitani Y."/>
            <person name="Takami H."/>
            <person name="Hayashi T."/>
            <person name="Sahin N."/>
            <person name="Tani A."/>
        </authorList>
    </citation>
    <scope>NUCLEOTIDE SEQUENCE</scope>
    <source>
        <strain evidence="2">DSM 23632</strain>
    </source>
</reference>
<feature type="compositionally biased region" description="Acidic residues" evidence="1">
    <location>
        <begin position="45"/>
        <end position="59"/>
    </location>
</feature>
<gene>
    <name evidence="2" type="ORF">MPOCJGCO_3357</name>
</gene>
<dbReference type="EMBL" id="BPRB01000197">
    <property type="protein sequence ID" value="GJE61236.1"/>
    <property type="molecule type" value="Genomic_DNA"/>
</dbReference>
<evidence type="ECO:0000256" key="1">
    <source>
        <dbReference type="SAM" id="MobiDB-lite"/>
    </source>
</evidence>
<evidence type="ECO:0000313" key="2">
    <source>
        <dbReference type="EMBL" id="GJE61236.1"/>
    </source>
</evidence>
<comment type="caution">
    <text evidence="2">The sequence shown here is derived from an EMBL/GenBank/DDBJ whole genome shotgun (WGS) entry which is preliminary data.</text>
</comment>
<organism evidence="2 3">
    <name type="scientific">Methylobacterium trifolii</name>
    <dbReference type="NCBI Taxonomy" id="1003092"/>
    <lineage>
        <taxon>Bacteria</taxon>
        <taxon>Pseudomonadati</taxon>
        <taxon>Pseudomonadota</taxon>
        <taxon>Alphaproteobacteria</taxon>
        <taxon>Hyphomicrobiales</taxon>
        <taxon>Methylobacteriaceae</taxon>
        <taxon>Methylobacterium</taxon>
    </lineage>
</organism>
<accession>A0ABQ4U3A4</accession>
<evidence type="ECO:0000313" key="3">
    <source>
        <dbReference type="Proteomes" id="UP001055057"/>
    </source>
</evidence>
<sequence length="59" mass="6113">MLKNDLFPPQSGAGADPVLFGVAAGLAELFPPVISHTRPLHEAEAESDGGADEDGPERD</sequence>
<protein>
    <submittedName>
        <fullName evidence="2">Uncharacterized protein</fullName>
    </submittedName>
</protein>
<dbReference type="Proteomes" id="UP001055057">
    <property type="component" value="Unassembled WGS sequence"/>
</dbReference>
<keyword evidence="3" id="KW-1185">Reference proteome</keyword>
<reference evidence="2" key="2">
    <citation type="submission" date="2021-08" db="EMBL/GenBank/DDBJ databases">
        <authorList>
            <person name="Tani A."/>
            <person name="Ola A."/>
            <person name="Ogura Y."/>
            <person name="Katsura K."/>
            <person name="Hayashi T."/>
        </authorList>
    </citation>
    <scope>NUCLEOTIDE SEQUENCE</scope>
    <source>
        <strain evidence="2">DSM 23632</strain>
    </source>
</reference>
<proteinExistence type="predicted"/>
<name>A0ABQ4U3A4_9HYPH</name>
<feature type="region of interest" description="Disordered" evidence="1">
    <location>
        <begin position="36"/>
        <end position="59"/>
    </location>
</feature>